<keyword evidence="1" id="KW-0812">Transmembrane</keyword>
<proteinExistence type="predicted"/>
<evidence type="ECO:0000313" key="3">
    <source>
        <dbReference type="Proteomes" id="UP000295106"/>
    </source>
</evidence>
<dbReference type="Proteomes" id="UP000295106">
    <property type="component" value="Unassembled WGS sequence"/>
</dbReference>
<feature type="transmembrane region" description="Helical" evidence="1">
    <location>
        <begin position="29"/>
        <end position="48"/>
    </location>
</feature>
<reference evidence="2 3" key="1">
    <citation type="submission" date="2019-03" db="EMBL/GenBank/DDBJ databases">
        <title>Genomic Encyclopedia of Type Strains, Phase IV (KMG-IV): sequencing the most valuable type-strain genomes for metagenomic binning, comparative biology and taxonomic classification.</title>
        <authorList>
            <person name="Goeker M."/>
        </authorList>
    </citation>
    <scope>NUCLEOTIDE SEQUENCE [LARGE SCALE GENOMIC DNA]</scope>
    <source>
        <strain evidence="2 3">DSM 1709</strain>
    </source>
</reference>
<name>A0A4V2SGA9_RUBGE</name>
<dbReference type="EMBL" id="SLXD01000012">
    <property type="protein sequence ID" value="TCP00568.1"/>
    <property type="molecule type" value="Genomic_DNA"/>
</dbReference>
<keyword evidence="1" id="KW-1133">Transmembrane helix</keyword>
<evidence type="ECO:0000256" key="1">
    <source>
        <dbReference type="SAM" id="Phobius"/>
    </source>
</evidence>
<gene>
    <name evidence="2" type="ORF">EV684_1124</name>
</gene>
<accession>A0A4V2SGA9</accession>
<feature type="transmembrane region" description="Helical" evidence="1">
    <location>
        <begin position="93"/>
        <end position="112"/>
    </location>
</feature>
<feature type="transmembrane region" description="Helical" evidence="1">
    <location>
        <begin position="60"/>
        <end position="81"/>
    </location>
</feature>
<dbReference type="RefSeq" id="WP_132648622.1">
    <property type="nucleotide sequence ID" value="NZ_CP181386.1"/>
</dbReference>
<organism evidence="2 3">
    <name type="scientific">Rubrivivax gelatinosus</name>
    <name type="common">Rhodocyclus gelatinosus</name>
    <name type="synonym">Rhodopseudomonas gelatinosa</name>
    <dbReference type="NCBI Taxonomy" id="28068"/>
    <lineage>
        <taxon>Bacteria</taxon>
        <taxon>Pseudomonadati</taxon>
        <taxon>Pseudomonadota</taxon>
        <taxon>Betaproteobacteria</taxon>
        <taxon>Burkholderiales</taxon>
        <taxon>Sphaerotilaceae</taxon>
        <taxon>Rubrivivax</taxon>
    </lineage>
</organism>
<sequence length="147" mass="15506">MEPAVPASAFGWIATSAWAYPALEALHIAGIGLLVGSLVVLELRLWGLAHEIPVRPLARVALGTTLGGFAVAAASGLLMFASAPGDLLANRAFLLKLALITLAGLNAVWFHARDGLGRLDRRARWQTVVSLGLWAAVIGCGRWIAYV</sequence>
<dbReference type="OrthoDB" id="3536934at2"/>
<protein>
    <recommendedName>
        <fullName evidence="4">Transmembrane protein</fullName>
    </recommendedName>
</protein>
<keyword evidence="1" id="KW-0472">Membrane</keyword>
<dbReference type="AlphaFoldDB" id="A0A4V2SGA9"/>
<dbReference type="GeneID" id="99683398"/>
<feature type="transmembrane region" description="Helical" evidence="1">
    <location>
        <begin position="124"/>
        <end position="145"/>
    </location>
</feature>
<comment type="caution">
    <text evidence="2">The sequence shown here is derived from an EMBL/GenBank/DDBJ whole genome shotgun (WGS) entry which is preliminary data.</text>
</comment>
<evidence type="ECO:0000313" key="2">
    <source>
        <dbReference type="EMBL" id="TCP00568.1"/>
    </source>
</evidence>
<evidence type="ECO:0008006" key="4">
    <source>
        <dbReference type="Google" id="ProtNLM"/>
    </source>
</evidence>